<dbReference type="AlphaFoldDB" id="A0A819Y863"/>
<name>A0A819Y863_9BILA</name>
<evidence type="ECO:0000256" key="5">
    <source>
        <dbReference type="ARBA" id="ARBA00023136"/>
    </source>
</evidence>
<dbReference type="GO" id="GO:0004930">
    <property type="term" value="F:G protein-coupled receptor activity"/>
    <property type="evidence" value="ECO:0007669"/>
    <property type="project" value="UniProtKB-KW"/>
</dbReference>
<sequence>MSSSNQSYPTLVLIQQLLTNYFYPIILVFGIFGNIINIIIFLRKSLRQISCNNYFLASSFVNLIILNVGIIPLIYTNKYNWQITTIYCKIRSYLFNSSQQMSRYFIVMACFDRFALCSSNIRLRRFSHVNIARYYINPFIIIIWIIFPIHMLIFTISINNSCIYPGISALYNSIYGITLVGFIPPILMLTFSILTYRNLKIKQYRRQTHLFTTLNNQLSINQNLKQEKKDQQVLRMLIIQVIIYISTTTPSSINLLYSVLTSYSGIIKSNERKSIESFISFLTGILNYTYPTLSCYLFFFISHLYRKQIKFILIYIRRQSCFPSIQNNNNNNTNALERVSVRKMTSKILPVQQPVIIPINIQQ</sequence>
<feature type="transmembrane region" description="Helical" evidence="8">
    <location>
        <begin position="233"/>
        <end position="257"/>
    </location>
</feature>
<evidence type="ECO:0000256" key="1">
    <source>
        <dbReference type="ARBA" id="ARBA00004141"/>
    </source>
</evidence>
<evidence type="ECO:0000313" key="11">
    <source>
        <dbReference type="Proteomes" id="UP000663868"/>
    </source>
</evidence>
<comment type="subcellular location">
    <subcellularLocation>
        <location evidence="1">Membrane</location>
        <topology evidence="1">Multi-pass membrane protein</topology>
    </subcellularLocation>
</comment>
<gene>
    <name evidence="10" type="ORF">KXQ929_LOCUS37384</name>
</gene>
<dbReference type="Proteomes" id="UP000663868">
    <property type="component" value="Unassembled WGS sequence"/>
</dbReference>
<dbReference type="GO" id="GO:0005886">
    <property type="term" value="C:plasma membrane"/>
    <property type="evidence" value="ECO:0007669"/>
    <property type="project" value="TreeGrafter"/>
</dbReference>
<feature type="domain" description="G-protein coupled receptors family 1 profile" evidence="9">
    <location>
        <begin position="33"/>
        <end position="298"/>
    </location>
</feature>
<organism evidence="10 11">
    <name type="scientific">Adineta steineri</name>
    <dbReference type="NCBI Taxonomy" id="433720"/>
    <lineage>
        <taxon>Eukaryota</taxon>
        <taxon>Metazoa</taxon>
        <taxon>Spiralia</taxon>
        <taxon>Gnathifera</taxon>
        <taxon>Rotifera</taxon>
        <taxon>Eurotatoria</taxon>
        <taxon>Bdelloidea</taxon>
        <taxon>Adinetida</taxon>
        <taxon>Adinetidae</taxon>
        <taxon>Adineta</taxon>
    </lineage>
</organism>
<protein>
    <recommendedName>
        <fullName evidence="9">G-protein coupled receptors family 1 profile domain-containing protein</fullName>
    </recommendedName>
</protein>
<dbReference type="EMBL" id="CAJOBB010006178">
    <property type="protein sequence ID" value="CAF4153301.1"/>
    <property type="molecule type" value="Genomic_DNA"/>
</dbReference>
<keyword evidence="4" id="KW-0297">G-protein coupled receptor</keyword>
<keyword evidence="2 8" id="KW-0812">Transmembrane</keyword>
<dbReference type="PANTHER" id="PTHR24243">
    <property type="entry name" value="G-PROTEIN COUPLED RECEPTOR"/>
    <property type="match status" value="1"/>
</dbReference>
<keyword evidence="5 8" id="KW-0472">Membrane</keyword>
<comment type="caution">
    <text evidence="10">The sequence shown here is derived from an EMBL/GenBank/DDBJ whole genome shotgun (WGS) entry which is preliminary data.</text>
</comment>
<feature type="transmembrane region" description="Helical" evidence="8">
    <location>
        <begin position="104"/>
        <end position="123"/>
    </location>
</feature>
<evidence type="ECO:0000259" key="9">
    <source>
        <dbReference type="PROSITE" id="PS50262"/>
    </source>
</evidence>
<accession>A0A819Y863</accession>
<keyword evidence="6" id="KW-0675">Receptor</keyword>
<feature type="transmembrane region" description="Helical" evidence="8">
    <location>
        <begin position="277"/>
        <end position="301"/>
    </location>
</feature>
<evidence type="ECO:0000256" key="2">
    <source>
        <dbReference type="ARBA" id="ARBA00022692"/>
    </source>
</evidence>
<dbReference type="InterPro" id="IPR000276">
    <property type="entry name" value="GPCR_Rhodpsn"/>
</dbReference>
<dbReference type="SUPFAM" id="SSF81321">
    <property type="entry name" value="Family A G protein-coupled receptor-like"/>
    <property type="match status" value="1"/>
</dbReference>
<proteinExistence type="predicted"/>
<feature type="transmembrane region" description="Helical" evidence="8">
    <location>
        <begin position="174"/>
        <end position="196"/>
    </location>
</feature>
<evidence type="ECO:0000256" key="6">
    <source>
        <dbReference type="ARBA" id="ARBA00023170"/>
    </source>
</evidence>
<feature type="transmembrane region" description="Helical" evidence="8">
    <location>
        <begin position="135"/>
        <end position="154"/>
    </location>
</feature>
<keyword evidence="7" id="KW-0807">Transducer</keyword>
<feature type="transmembrane region" description="Helical" evidence="8">
    <location>
        <begin position="54"/>
        <end position="75"/>
    </location>
</feature>
<dbReference type="PANTHER" id="PTHR24243:SF230">
    <property type="entry name" value="G-PROTEIN COUPLED RECEPTORS FAMILY 1 PROFILE DOMAIN-CONTAINING PROTEIN"/>
    <property type="match status" value="1"/>
</dbReference>
<keyword evidence="3 8" id="KW-1133">Transmembrane helix</keyword>
<dbReference type="Gene3D" id="1.20.1070.10">
    <property type="entry name" value="Rhodopsin 7-helix transmembrane proteins"/>
    <property type="match status" value="1"/>
</dbReference>
<dbReference type="Pfam" id="PF00001">
    <property type="entry name" value="7tm_1"/>
    <property type="match status" value="1"/>
</dbReference>
<feature type="transmembrane region" description="Helical" evidence="8">
    <location>
        <begin position="20"/>
        <end position="42"/>
    </location>
</feature>
<evidence type="ECO:0000256" key="4">
    <source>
        <dbReference type="ARBA" id="ARBA00023040"/>
    </source>
</evidence>
<evidence type="ECO:0000313" key="10">
    <source>
        <dbReference type="EMBL" id="CAF4153301.1"/>
    </source>
</evidence>
<evidence type="ECO:0000256" key="8">
    <source>
        <dbReference type="SAM" id="Phobius"/>
    </source>
</evidence>
<dbReference type="InterPro" id="IPR017452">
    <property type="entry name" value="GPCR_Rhodpsn_7TM"/>
</dbReference>
<evidence type="ECO:0000256" key="3">
    <source>
        <dbReference type="ARBA" id="ARBA00022989"/>
    </source>
</evidence>
<evidence type="ECO:0000256" key="7">
    <source>
        <dbReference type="ARBA" id="ARBA00023224"/>
    </source>
</evidence>
<dbReference type="PROSITE" id="PS50262">
    <property type="entry name" value="G_PROTEIN_RECEP_F1_2"/>
    <property type="match status" value="1"/>
</dbReference>
<reference evidence="10" key="1">
    <citation type="submission" date="2021-02" db="EMBL/GenBank/DDBJ databases">
        <authorList>
            <person name="Nowell W R."/>
        </authorList>
    </citation>
    <scope>NUCLEOTIDE SEQUENCE</scope>
</reference>